<dbReference type="InterPro" id="IPR051237">
    <property type="entry name" value="Ferric-chelate_Red/DefProt"/>
</dbReference>
<dbReference type="PROSITE" id="PS51019">
    <property type="entry name" value="REELIN"/>
    <property type="match status" value="1"/>
</dbReference>
<dbReference type="PANTHER" id="PTHR45828:SF40">
    <property type="entry name" value="REELIN DOMAIN-CONTAINING PROTEIN"/>
    <property type="match status" value="1"/>
</dbReference>
<evidence type="ECO:0000313" key="3">
    <source>
        <dbReference type="RefSeq" id="XP_011305936.1"/>
    </source>
</evidence>
<dbReference type="PANTHER" id="PTHR45828">
    <property type="entry name" value="CYTOCHROME B561/FERRIC REDUCTASE TRANSMEMBRANE"/>
    <property type="match status" value="1"/>
</dbReference>
<dbReference type="RefSeq" id="XP_011305936.1">
    <property type="nucleotide sequence ID" value="XM_011307634.1"/>
</dbReference>
<dbReference type="KEGG" id="fas:105268251"/>
<sequence>MVGSAITLTYTSHLQSVLFVQFTPTSSYKRTSPDMMSRAVAILLVGAFVVINIADGFPDGAPVDACVKERPNQPYHAQIKPQPSGTSPYQILQSSRQYAPGTQLTVTLRGGSYFKGFFIQARDSKSHQWIGTFAHTPNTKVHDECSAVTHADPKEKEEATLIWDAPATGKGQVYFTGSLLKEYDVFWADLVSQ</sequence>
<feature type="domain" description="Reelin" evidence="1">
    <location>
        <begin position="51"/>
        <end position="193"/>
    </location>
</feature>
<proteinExistence type="predicted"/>
<organism evidence="2 3">
    <name type="scientific">Fopius arisanus</name>
    <dbReference type="NCBI Taxonomy" id="64838"/>
    <lineage>
        <taxon>Eukaryota</taxon>
        <taxon>Metazoa</taxon>
        <taxon>Ecdysozoa</taxon>
        <taxon>Arthropoda</taxon>
        <taxon>Hexapoda</taxon>
        <taxon>Insecta</taxon>
        <taxon>Pterygota</taxon>
        <taxon>Neoptera</taxon>
        <taxon>Endopterygota</taxon>
        <taxon>Hymenoptera</taxon>
        <taxon>Apocrita</taxon>
        <taxon>Ichneumonoidea</taxon>
        <taxon>Braconidae</taxon>
        <taxon>Opiinae</taxon>
        <taxon>Fopius</taxon>
    </lineage>
</organism>
<dbReference type="Proteomes" id="UP000694866">
    <property type="component" value="Unplaced"/>
</dbReference>
<keyword evidence="2" id="KW-1185">Reference proteome</keyword>
<evidence type="ECO:0000313" key="2">
    <source>
        <dbReference type="Proteomes" id="UP000694866"/>
    </source>
</evidence>
<dbReference type="OrthoDB" id="2419613at2759"/>
<dbReference type="InterPro" id="IPR002861">
    <property type="entry name" value="Reeler_dom"/>
</dbReference>
<dbReference type="Pfam" id="PF02014">
    <property type="entry name" value="Reeler"/>
    <property type="match status" value="1"/>
</dbReference>
<protein>
    <submittedName>
        <fullName evidence="3">Defense protein 3 isoform X1</fullName>
    </submittedName>
</protein>
<dbReference type="CDD" id="cd08544">
    <property type="entry name" value="Reeler"/>
    <property type="match status" value="1"/>
</dbReference>
<gene>
    <name evidence="3" type="primary">LOC105268251</name>
</gene>
<dbReference type="Gene3D" id="2.60.40.4060">
    <property type="entry name" value="Reeler domain"/>
    <property type="match status" value="1"/>
</dbReference>
<accession>A0A9R1U1U2</accession>
<reference evidence="3" key="1">
    <citation type="submission" date="2025-08" db="UniProtKB">
        <authorList>
            <consortium name="RefSeq"/>
        </authorList>
    </citation>
    <scope>IDENTIFICATION</scope>
    <source>
        <strain evidence="3">USDA-PBARC FA_bdor</strain>
        <tissue evidence="3">Whole organism</tissue>
    </source>
</reference>
<evidence type="ECO:0000259" key="1">
    <source>
        <dbReference type="PROSITE" id="PS51019"/>
    </source>
</evidence>
<dbReference type="GO" id="GO:0016020">
    <property type="term" value="C:membrane"/>
    <property type="evidence" value="ECO:0007669"/>
    <property type="project" value="TreeGrafter"/>
</dbReference>
<dbReference type="InterPro" id="IPR042307">
    <property type="entry name" value="Reeler_sf"/>
</dbReference>
<dbReference type="AlphaFoldDB" id="A0A9R1U1U2"/>
<dbReference type="GeneID" id="105268251"/>
<name>A0A9R1U1U2_9HYME</name>